<dbReference type="InterPro" id="IPR000595">
    <property type="entry name" value="cNMP-bd_dom"/>
</dbReference>
<dbReference type="PROSITE" id="PS00889">
    <property type="entry name" value="CNMP_BINDING_2"/>
    <property type="match status" value="1"/>
</dbReference>
<dbReference type="InterPro" id="IPR014710">
    <property type="entry name" value="RmlC-like_jellyroll"/>
</dbReference>
<feature type="domain" description="Cyclic nucleotide-binding" evidence="1">
    <location>
        <begin position="50"/>
        <end position="165"/>
    </location>
</feature>
<evidence type="ECO:0000259" key="1">
    <source>
        <dbReference type="PROSITE" id="PS50042"/>
    </source>
</evidence>
<dbReference type="PROSITE" id="PS50042">
    <property type="entry name" value="CNMP_BINDING_3"/>
    <property type="match status" value="1"/>
</dbReference>
<sequence length="172" mass="19026">MDIGLGTADNRERGGDLLGRGVVDARKALCMHGRQSAEQQRIEKLARVNRFQDFTDDEIHEVVEHARYLTVPEHWALMVEQQPADKAYLILSGEVSVRRHGEEVARLGAGEVIGEMALVNHKLRSATVVADTPLEVLHFTTDTVAALTAKIPHFRDALIGAVEERIARDQGS</sequence>
<dbReference type="Proteomes" id="UP000279994">
    <property type="component" value="Unassembled WGS sequence"/>
</dbReference>
<evidence type="ECO:0000313" key="3">
    <source>
        <dbReference type="Proteomes" id="UP000279994"/>
    </source>
</evidence>
<evidence type="ECO:0000313" key="2">
    <source>
        <dbReference type="EMBL" id="RNM12759.1"/>
    </source>
</evidence>
<dbReference type="InterPro" id="IPR018488">
    <property type="entry name" value="cNMP-bd_CS"/>
</dbReference>
<organism evidence="2 3">
    <name type="scientific">Nocardioides pocheonensis</name>
    <dbReference type="NCBI Taxonomy" id="661485"/>
    <lineage>
        <taxon>Bacteria</taxon>
        <taxon>Bacillati</taxon>
        <taxon>Actinomycetota</taxon>
        <taxon>Actinomycetes</taxon>
        <taxon>Propionibacteriales</taxon>
        <taxon>Nocardioidaceae</taxon>
        <taxon>Nocardioides</taxon>
    </lineage>
</organism>
<accession>A0A3N0GK50</accession>
<keyword evidence="3" id="KW-1185">Reference proteome</keyword>
<dbReference type="EMBL" id="RJSF01000044">
    <property type="protein sequence ID" value="RNM12759.1"/>
    <property type="molecule type" value="Genomic_DNA"/>
</dbReference>
<gene>
    <name evidence="2" type="ORF">EFL26_19455</name>
</gene>
<proteinExistence type="predicted"/>
<dbReference type="Gene3D" id="2.60.120.10">
    <property type="entry name" value="Jelly Rolls"/>
    <property type="match status" value="1"/>
</dbReference>
<dbReference type="InterPro" id="IPR018490">
    <property type="entry name" value="cNMP-bd_dom_sf"/>
</dbReference>
<name>A0A3N0GK50_9ACTN</name>
<dbReference type="SUPFAM" id="SSF51206">
    <property type="entry name" value="cAMP-binding domain-like"/>
    <property type="match status" value="1"/>
</dbReference>
<dbReference type="SMART" id="SM00100">
    <property type="entry name" value="cNMP"/>
    <property type="match status" value="1"/>
</dbReference>
<dbReference type="Pfam" id="PF00027">
    <property type="entry name" value="cNMP_binding"/>
    <property type="match status" value="1"/>
</dbReference>
<dbReference type="OrthoDB" id="4619743at2"/>
<comment type="caution">
    <text evidence="2">The sequence shown here is derived from an EMBL/GenBank/DDBJ whole genome shotgun (WGS) entry which is preliminary data.</text>
</comment>
<dbReference type="AlphaFoldDB" id="A0A3N0GK50"/>
<dbReference type="PANTHER" id="PTHR23011">
    <property type="entry name" value="CYCLIC NUCLEOTIDE-BINDING DOMAIN CONTAINING PROTEIN"/>
    <property type="match status" value="1"/>
</dbReference>
<dbReference type="PANTHER" id="PTHR23011:SF28">
    <property type="entry name" value="CYCLIC NUCLEOTIDE-BINDING DOMAIN CONTAINING PROTEIN"/>
    <property type="match status" value="1"/>
</dbReference>
<protein>
    <submittedName>
        <fullName evidence="2">Cyclic nucleotide-binding domain-containing protein</fullName>
    </submittedName>
</protein>
<reference evidence="2 3" key="1">
    <citation type="submission" date="2018-11" db="EMBL/GenBank/DDBJ databases">
        <authorList>
            <person name="Li F."/>
        </authorList>
    </citation>
    <scope>NUCLEOTIDE SEQUENCE [LARGE SCALE GENOMIC DNA]</scope>
    <source>
        <strain evidence="2 3">Gsoil 818</strain>
    </source>
</reference>
<dbReference type="CDD" id="cd00038">
    <property type="entry name" value="CAP_ED"/>
    <property type="match status" value="1"/>
</dbReference>